<accession>D5V0M0</accession>
<feature type="compositionally biased region" description="Acidic residues" evidence="1">
    <location>
        <begin position="103"/>
        <end position="119"/>
    </location>
</feature>
<dbReference type="KEGG" id="ant:Arnit_2180"/>
<proteinExistence type="predicted"/>
<dbReference type="HOGENOM" id="CLU_136846_0_0_7"/>
<keyword evidence="3" id="KW-1185">Reference proteome</keyword>
<dbReference type="EMBL" id="CP001999">
    <property type="protein sequence ID" value="ADG93832.1"/>
    <property type="molecule type" value="Genomic_DNA"/>
</dbReference>
<evidence type="ECO:0000313" key="2">
    <source>
        <dbReference type="EMBL" id="ADG93832.1"/>
    </source>
</evidence>
<gene>
    <name evidence="2" type="ordered locus">Arnit_2180</name>
</gene>
<evidence type="ECO:0000313" key="3">
    <source>
        <dbReference type="Proteomes" id="UP000000939"/>
    </source>
</evidence>
<organism evidence="2 3">
    <name type="scientific">Arcobacter nitrofigilis (strain ATCC 33309 / DSM 7299 / CCUG 15893 / LMG 7604 / NCTC 12251 / CI)</name>
    <name type="common">Campylobacter nitrofigilis</name>
    <dbReference type="NCBI Taxonomy" id="572480"/>
    <lineage>
        <taxon>Bacteria</taxon>
        <taxon>Pseudomonadati</taxon>
        <taxon>Campylobacterota</taxon>
        <taxon>Epsilonproteobacteria</taxon>
        <taxon>Campylobacterales</taxon>
        <taxon>Arcobacteraceae</taxon>
        <taxon>Arcobacter</taxon>
    </lineage>
</organism>
<reference evidence="2 3" key="1">
    <citation type="journal article" date="2010" name="Stand. Genomic Sci.">
        <title>Complete genome sequence of Arcobacter nitrofigilis type strain (CI).</title>
        <authorList>
            <person name="Pati A."/>
            <person name="Gronow S."/>
            <person name="Lapidus A."/>
            <person name="Copeland A."/>
            <person name="Glavina Del Rio T."/>
            <person name="Nolan M."/>
            <person name="Lucas S."/>
            <person name="Tice H."/>
            <person name="Cheng J.F."/>
            <person name="Han C."/>
            <person name="Chertkov O."/>
            <person name="Bruce D."/>
            <person name="Tapia R."/>
            <person name="Goodwin L."/>
            <person name="Pitluck S."/>
            <person name="Liolios K."/>
            <person name="Ivanova N."/>
            <person name="Mavromatis K."/>
            <person name="Chen A."/>
            <person name="Palaniappan K."/>
            <person name="Land M."/>
            <person name="Hauser L."/>
            <person name="Chang Y.J."/>
            <person name="Jeffries C.D."/>
            <person name="Detter J.C."/>
            <person name="Rohde M."/>
            <person name="Goker M."/>
            <person name="Bristow J."/>
            <person name="Eisen J.A."/>
            <person name="Markowitz V."/>
            <person name="Hugenholtz P."/>
            <person name="Klenk H.P."/>
            <person name="Kyrpides N.C."/>
        </authorList>
    </citation>
    <scope>NUCLEOTIDE SEQUENCE [LARGE SCALE GENOMIC DNA]</scope>
    <source>
        <strain evidence="3">ATCC 33309 / DSM 7299 / CCUG 15893 / LMG 7604 / NCTC 12251 / CI</strain>
    </source>
</reference>
<dbReference type="RefSeq" id="WP_013135977.1">
    <property type="nucleotide sequence ID" value="NC_014166.1"/>
</dbReference>
<sequence>MKKTFKLQVENKKTERVVESIKNEIRKYIKREQRKALPADKNYWFFDCKFAKANETPVEIPLSHVIKSIDLAAADNCETFYLEIIARAEFRKEKQRVQSLDETSSEELEISEEINEEDI</sequence>
<protein>
    <submittedName>
        <fullName evidence="2">Uncharacterized protein</fullName>
    </submittedName>
</protein>
<name>D5V0M0_ARCNC</name>
<dbReference type="Pfam" id="PF19669">
    <property type="entry name" value="DUF6172"/>
    <property type="match status" value="1"/>
</dbReference>
<dbReference type="OrthoDB" id="9794656at2"/>
<dbReference type="InterPro" id="IPR046170">
    <property type="entry name" value="DUF6172"/>
</dbReference>
<dbReference type="eggNOG" id="ENOG5032RT7">
    <property type="taxonomic scope" value="Bacteria"/>
</dbReference>
<feature type="region of interest" description="Disordered" evidence="1">
    <location>
        <begin position="96"/>
        <end position="119"/>
    </location>
</feature>
<evidence type="ECO:0000256" key="1">
    <source>
        <dbReference type="SAM" id="MobiDB-lite"/>
    </source>
</evidence>
<dbReference type="Proteomes" id="UP000000939">
    <property type="component" value="Chromosome"/>
</dbReference>
<dbReference type="AlphaFoldDB" id="D5V0M0"/>